<feature type="transmembrane region" description="Helical" evidence="1">
    <location>
        <begin position="12"/>
        <end position="30"/>
    </location>
</feature>
<organism evidence="3 4">
    <name type="scientific">Legionella pneumophila</name>
    <dbReference type="NCBI Taxonomy" id="446"/>
    <lineage>
        <taxon>Bacteria</taxon>
        <taxon>Pseudomonadati</taxon>
        <taxon>Pseudomonadota</taxon>
        <taxon>Gammaproteobacteria</taxon>
        <taxon>Legionellales</taxon>
        <taxon>Legionellaceae</taxon>
        <taxon>Legionella</taxon>
    </lineage>
</organism>
<evidence type="ECO:0000256" key="1">
    <source>
        <dbReference type="SAM" id="Phobius"/>
    </source>
</evidence>
<evidence type="ECO:0000313" key="4">
    <source>
        <dbReference type="Proteomes" id="UP000239239"/>
    </source>
</evidence>
<comment type="caution">
    <text evidence="3">The sequence shown here is derived from an EMBL/GenBank/DDBJ whole genome shotgun (WGS) entry which is preliminary data.</text>
</comment>
<keyword evidence="1" id="KW-1133">Transmembrane helix</keyword>
<reference evidence="2" key="3">
    <citation type="submission" date="2020-11" db="EMBL/GenBank/DDBJ databases">
        <authorList>
            <consortium name="NCBI Pathogen Detection Project"/>
        </authorList>
    </citation>
    <scope>NUCLEOTIDE SEQUENCE</scope>
    <source>
        <strain evidence="2">D3612</strain>
    </source>
</reference>
<name>A0A2S6F2B8_LEGPN</name>
<proteinExistence type="predicted"/>
<dbReference type="OrthoDB" id="5643014at2"/>
<evidence type="ECO:0000313" key="3">
    <source>
        <dbReference type="EMBL" id="PPK31545.1"/>
    </source>
</evidence>
<dbReference type="RefSeq" id="WP_027227713.1">
    <property type="nucleotide sequence ID" value="NZ_CP017601.1"/>
</dbReference>
<dbReference type="Proteomes" id="UP000239239">
    <property type="component" value="Unassembled WGS sequence"/>
</dbReference>
<keyword evidence="1" id="KW-0812">Transmembrane</keyword>
<keyword evidence="1" id="KW-0472">Membrane</keyword>
<dbReference type="EMBL" id="DACSEI010000039">
    <property type="protein sequence ID" value="HAT1597467.1"/>
    <property type="molecule type" value="Genomic_DNA"/>
</dbReference>
<protein>
    <submittedName>
        <fullName evidence="3">Uncharacterized protein</fullName>
    </submittedName>
</protein>
<reference evidence="2" key="1">
    <citation type="journal article" date="2018" name="Genome Biol.">
        <title>SKESA: strategic k-mer extension for scrupulous assemblies.</title>
        <authorList>
            <person name="Souvorov A."/>
            <person name="Agarwala R."/>
            <person name="Lipman D.J."/>
        </authorList>
    </citation>
    <scope>NUCLEOTIDE SEQUENCE</scope>
    <source>
        <strain evidence="2">D3612</strain>
    </source>
</reference>
<sequence length="108" mass="11747">MPKKNEPSGEELKKAGIVVGITNLLLWPFYYADSRWGLFASIFATSAVLYASHEVGESKRPVENSVTRLGLFQQRGASEAEIENAFNNTVTGAAAIYDWLVPGSNGPK</sequence>
<gene>
    <name evidence="3" type="ORF">C3928_05805</name>
    <name evidence="2" type="ORF">I8Y58_002717</name>
</gene>
<dbReference type="AlphaFoldDB" id="A0A2S6F2B8"/>
<dbReference type="EMBL" id="PQWY01000010">
    <property type="protein sequence ID" value="PPK31545.1"/>
    <property type="molecule type" value="Genomic_DNA"/>
</dbReference>
<reference evidence="3 4" key="2">
    <citation type="submission" date="2018-02" db="EMBL/GenBank/DDBJ databases">
        <title>Draft genome sequences of four Legionella pneumophila clinical strains isolated in Ontario.</title>
        <authorList>
            <person name="Fortuna A."/>
            <person name="Ramnarine R."/>
            <person name="Li A."/>
            <person name="Frantz C."/>
            <person name="Mallo G."/>
        </authorList>
    </citation>
    <scope>NUCLEOTIDE SEQUENCE [LARGE SCALE GENOMIC DNA]</scope>
    <source>
        <strain evidence="3 4">LG61</strain>
    </source>
</reference>
<evidence type="ECO:0000313" key="2">
    <source>
        <dbReference type="EMBL" id="HAT1597467.1"/>
    </source>
</evidence>
<dbReference type="Proteomes" id="UP000861567">
    <property type="component" value="Unassembled WGS sequence"/>
</dbReference>
<accession>A0A2S6F2B8</accession>